<dbReference type="EC" id="1.1.1.25" evidence="5"/>
<comment type="caution">
    <text evidence="5">The sequence shown here is derived from an EMBL/GenBank/DDBJ whole genome shotgun (WGS) entry which is preliminary data.</text>
</comment>
<evidence type="ECO:0000313" key="6">
    <source>
        <dbReference type="Proteomes" id="UP000436181"/>
    </source>
</evidence>
<dbReference type="RefSeq" id="WP_151844133.1">
    <property type="nucleotide sequence ID" value="NZ_WBZJ01000001.1"/>
</dbReference>
<dbReference type="PANTHER" id="PTHR21089:SF1">
    <property type="entry name" value="BIFUNCTIONAL 3-DEHYDROQUINATE DEHYDRATASE_SHIKIMATE DEHYDROGENASE, CHLOROPLASTIC"/>
    <property type="match status" value="1"/>
</dbReference>
<proteinExistence type="predicted"/>
<reference evidence="5 6" key="1">
    <citation type="submission" date="2019-10" db="EMBL/GenBank/DDBJ databases">
        <title>Corynebacterium sp novel species isolated from the respiratory tract of Marmot.</title>
        <authorList>
            <person name="Zhang G."/>
        </authorList>
    </citation>
    <scope>NUCLEOTIDE SEQUENCE [LARGE SCALE GENOMIC DNA]</scope>
    <source>
        <strain evidence="5 6">336</strain>
    </source>
</reference>
<dbReference type="InterPro" id="IPR046346">
    <property type="entry name" value="Aminoacid_DH-like_N_sf"/>
</dbReference>
<dbReference type="SUPFAM" id="SSF51735">
    <property type="entry name" value="NAD(P)-binding Rossmann-fold domains"/>
    <property type="match status" value="1"/>
</dbReference>
<protein>
    <submittedName>
        <fullName evidence="5">Shikimate dehydrogenase</fullName>
        <ecNumber evidence="5">1.1.1.25</ecNumber>
    </submittedName>
</protein>
<dbReference type="SUPFAM" id="SSF53223">
    <property type="entry name" value="Aminoacid dehydrogenase-like, N-terminal domain"/>
    <property type="match status" value="1"/>
</dbReference>
<keyword evidence="5" id="KW-0560">Oxidoreductase</keyword>
<feature type="domain" description="Shikimate dehydrogenase substrate binding N-terminal" evidence="3">
    <location>
        <begin position="35"/>
        <end position="118"/>
    </location>
</feature>
<evidence type="ECO:0000259" key="3">
    <source>
        <dbReference type="Pfam" id="PF08501"/>
    </source>
</evidence>
<keyword evidence="2" id="KW-0057">Aromatic amino acid biosynthesis</keyword>
<dbReference type="Pfam" id="PF18317">
    <property type="entry name" value="SDH_C"/>
    <property type="match status" value="1"/>
</dbReference>
<dbReference type="NCBIfam" id="NF001311">
    <property type="entry name" value="PRK00258.1-3"/>
    <property type="match status" value="1"/>
</dbReference>
<feature type="domain" description="SDH C-terminal" evidence="4">
    <location>
        <begin position="270"/>
        <end position="299"/>
    </location>
</feature>
<comment type="pathway">
    <text evidence="1">Metabolic intermediate biosynthesis; chorismate biosynthesis; chorismate from D-erythrose 4-phosphate and phosphoenolpyruvate: step 4/7.</text>
</comment>
<evidence type="ECO:0000259" key="4">
    <source>
        <dbReference type="Pfam" id="PF18317"/>
    </source>
</evidence>
<name>A0ABQ6VG96_9CORY</name>
<accession>A0ABQ6VG96</accession>
<evidence type="ECO:0000256" key="2">
    <source>
        <dbReference type="ARBA" id="ARBA00023141"/>
    </source>
</evidence>
<dbReference type="InterPro" id="IPR036291">
    <property type="entry name" value="NAD(P)-bd_dom_sf"/>
</dbReference>
<dbReference type="InterPro" id="IPR013708">
    <property type="entry name" value="Shikimate_DH-bd_N"/>
</dbReference>
<dbReference type="Gene3D" id="3.40.50.720">
    <property type="entry name" value="NAD(P)-binding Rossmann-like Domain"/>
    <property type="match status" value="1"/>
</dbReference>
<dbReference type="Proteomes" id="UP000436181">
    <property type="component" value="Unassembled WGS sequence"/>
</dbReference>
<gene>
    <name evidence="5" type="ORF">F8377_04795</name>
</gene>
<keyword evidence="2" id="KW-0028">Amino-acid biosynthesis</keyword>
<dbReference type="CDD" id="cd01065">
    <property type="entry name" value="NAD_bind_Shikimate_DH"/>
    <property type="match status" value="1"/>
</dbReference>
<dbReference type="InterPro" id="IPR041121">
    <property type="entry name" value="SDH_C"/>
</dbReference>
<organism evidence="5 6">
    <name type="scientific">Corynebacterium zhongnanshanii</name>
    <dbReference type="NCBI Taxonomy" id="2768834"/>
    <lineage>
        <taxon>Bacteria</taxon>
        <taxon>Bacillati</taxon>
        <taxon>Actinomycetota</taxon>
        <taxon>Actinomycetes</taxon>
        <taxon>Mycobacteriales</taxon>
        <taxon>Corynebacteriaceae</taxon>
        <taxon>Corynebacterium</taxon>
    </lineage>
</organism>
<dbReference type="Pfam" id="PF08501">
    <property type="entry name" value="Shikimate_dh_N"/>
    <property type="match status" value="1"/>
</dbReference>
<dbReference type="Gene3D" id="3.40.50.10860">
    <property type="entry name" value="Leucine Dehydrogenase, chain A, domain 1"/>
    <property type="match status" value="1"/>
</dbReference>
<dbReference type="EMBL" id="WBZJ01000001">
    <property type="protein sequence ID" value="KAB3523439.1"/>
    <property type="molecule type" value="Genomic_DNA"/>
</dbReference>
<dbReference type="GO" id="GO:0004764">
    <property type="term" value="F:shikimate 3-dehydrogenase (NADP+) activity"/>
    <property type="evidence" value="ECO:0007669"/>
    <property type="project" value="UniProtKB-EC"/>
</dbReference>
<dbReference type="InterPro" id="IPR022893">
    <property type="entry name" value="Shikimate_DH_fam"/>
</dbReference>
<sequence length="301" mass="31895">MSAADGVRGAEPGTFLSIEEFLTLAETFPDRLCALLGRPIEHSKSPVLHNTAAAAAGIEDFLYVRVEAGERDEVSRLLTGSGASVAGFSVTMPGKSAALELADKVTERATRIGSANTLVPQPDGTWLADNTDVVGVQRCLEHCAAEGIDYAGTHAVVVGNGGTARPAIAALGELGVSRVTVLARSERALQVRDLVTSYGMEFEWLTFDADQVAERCAEASVVINTIPSAAVEPYTDLLVRARSVVDVIYDPFPPALIAAAQRTGIPHADGLRMLAGQAEEQFRYFTGQYPPQGLMLRTVAP</sequence>
<evidence type="ECO:0000256" key="1">
    <source>
        <dbReference type="ARBA" id="ARBA00004871"/>
    </source>
</evidence>
<evidence type="ECO:0000313" key="5">
    <source>
        <dbReference type="EMBL" id="KAB3523439.1"/>
    </source>
</evidence>
<dbReference type="PANTHER" id="PTHR21089">
    <property type="entry name" value="SHIKIMATE DEHYDROGENASE"/>
    <property type="match status" value="1"/>
</dbReference>
<keyword evidence="6" id="KW-1185">Reference proteome</keyword>